<feature type="compositionally biased region" description="Basic residues" evidence="1">
    <location>
        <begin position="42"/>
        <end position="53"/>
    </location>
</feature>
<feature type="compositionally biased region" description="Basic and acidic residues" evidence="1">
    <location>
        <begin position="10"/>
        <end position="25"/>
    </location>
</feature>
<accession>A0AAW9D0D1</accession>
<organism evidence="2 3">
    <name type="scientific">Burkholderia thailandensis</name>
    <dbReference type="NCBI Taxonomy" id="57975"/>
    <lineage>
        <taxon>Bacteria</taxon>
        <taxon>Pseudomonadati</taxon>
        <taxon>Pseudomonadota</taxon>
        <taxon>Betaproteobacteria</taxon>
        <taxon>Burkholderiales</taxon>
        <taxon>Burkholderiaceae</taxon>
        <taxon>Burkholderia</taxon>
        <taxon>pseudomallei group</taxon>
    </lineage>
</organism>
<sequence length="66" mass="7269">MGGRPGARAGGERQDQQRTKKESHENLGFQQLEIAGDSTKVRASRQQKGRKNLLNRVFGADSPDFG</sequence>
<dbReference type="EMBL" id="QXCT01000002">
    <property type="protein sequence ID" value="MDW9255621.1"/>
    <property type="molecule type" value="Genomic_DNA"/>
</dbReference>
<gene>
    <name evidence="2" type="ORF">C7S16_0172</name>
</gene>
<reference evidence="2" key="1">
    <citation type="submission" date="2018-08" db="EMBL/GenBank/DDBJ databases">
        <title>Identification of Burkholderia cepacia strains that express a Burkholderia pseudomallei-like capsular polysaccharide.</title>
        <authorList>
            <person name="Burtnick M.N."/>
            <person name="Vongsouvath M."/>
            <person name="Newton P."/>
            <person name="Wuthiekanun V."/>
            <person name="Limmathurotsakul D."/>
            <person name="Brett P.J."/>
            <person name="Chantratita N."/>
            <person name="Dance D.A."/>
        </authorList>
    </citation>
    <scope>NUCLEOTIDE SEQUENCE</scope>
    <source>
        <strain evidence="2">SBXCC001</strain>
    </source>
</reference>
<comment type="caution">
    <text evidence="2">The sequence shown here is derived from an EMBL/GenBank/DDBJ whole genome shotgun (WGS) entry which is preliminary data.</text>
</comment>
<proteinExistence type="predicted"/>
<dbReference type="AlphaFoldDB" id="A0AAW9D0D1"/>
<evidence type="ECO:0000256" key="1">
    <source>
        <dbReference type="SAM" id="MobiDB-lite"/>
    </source>
</evidence>
<evidence type="ECO:0000313" key="3">
    <source>
        <dbReference type="Proteomes" id="UP001272137"/>
    </source>
</evidence>
<evidence type="ECO:0000313" key="2">
    <source>
        <dbReference type="EMBL" id="MDW9255621.1"/>
    </source>
</evidence>
<name>A0AAW9D0D1_BURTH</name>
<feature type="region of interest" description="Disordered" evidence="1">
    <location>
        <begin position="1"/>
        <end position="66"/>
    </location>
</feature>
<dbReference type="Proteomes" id="UP001272137">
    <property type="component" value="Unassembled WGS sequence"/>
</dbReference>
<protein>
    <submittedName>
        <fullName evidence="2">Uncharacterized protein</fullName>
    </submittedName>
</protein>